<dbReference type="GO" id="GO:0009231">
    <property type="term" value="P:riboflavin biosynthetic process"/>
    <property type="evidence" value="ECO:0007669"/>
    <property type="project" value="InterPro"/>
</dbReference>
<keyword evidence="7" id="KW-1185">Reference proteome</keyword>
<feature type="domain" description="Bacterial bifunctional deaminase-reductase C-terminal" evidence="5">
    <location>
        <begin position="38"/>
        <end position="220"/>
    </location>
</feature>
<dbReference type="RefSeq" id="WP_149325584.1">
    <property type="nucleotide sequence ID" value="NZ_CP043504.1"/>
</dbReference>
<evidence type="ECO:0000313" key="6">
    <source>
        <dbReference type="EMBL" id="QEO10167.1"/>
    </source>
</evidence>
<keyword evidence="3" id="KW-0560">Oxidoreductase</keyword>
<gene>
    <name evidence="6" type="ORF">FLP23_09190</name>
</gene>
<dbReference type="KEGG" id="lyk:FLP23_09190"/>
<dbReference type="Gene3D" id="3.40.430.10">
    <property type="entry name" value="Dihydrofolate Reductase, subunit A"/>
    <property type="match status" value="1"/>
</dbReference>
<feature type="compositionally biased region" description="Basic and acidic residues" evidence="4">
    <location>
        <begin position="9"/>
        <end position="20"/>
    </location>
</feature>
<evidence type="ECO:0000259" key="5">
    <source>
        <dbReference type="Pfam" id="PF01872"/>
    </source>
</evidence>
<protein>
    <submittedName>
        <fullName evidence="6">Pyrimidine reductase</fullName>
    </submittedName>
</protein>
<dbReference type="OrthoDB" id="5243299at2"/>
<evidence type="ECO:0000256" key="4">
    <source>
        <dbReference type="SAM" id="MobiDB-lite"/>
    </source>
</evidence>
<sequence length="239" mass="24546">MILTPVHPEPAEPIRLGEPDARDRLRERYRRAPGAHGIRVNLIASVDGSARGDDGTSESLSNRADRAVLGAIRAESDAVLVGAASLRAEGYLLPRTARLAVLTASGEFGSAQVGEVTDPEKLLVLGPEAARARTDATLTTPHRFIALPTGANGLAELPAAIEAIAAAGAPAIVCEGGPSLAAALLDAGLVGELCLSTSPRLVGGSLPVLGDRRRPAVPLELAGLLLDDAGGLYARWLLS</sequence>
<dbReference type="SUPFAM" id="SSF53597">
    <property type="entry name" value="Dihydrofolate reductase-like"/>
    <property type="match status" value="1"/>
</dbReference>
<dbReference type="InterPro" id="IPR024072">
    <property type="entry name" value="DHFR-like_dom_sf"/>
</dbReference>
<evidence type="ECO:0000256" key="2">
    <source>
        <dbReference type="ARBA" id="ARBA00022857"/>
    </source>
</evidence>
<keyword evidence="2" id="KW-0521">NADP</keyword>
<dbReference type="PANTHER" id="PTHR38011:SF7">
    <property type="entry name" value="2,5-DIAMINO-6-RIBOSYLAMINO-4(3H)-PYRIMIDINONE 5'-PHOSPHATE REDUCTASE"/>
    <property type="match status" value="1"/>
</dbReference>
<dbReference type="Proteomes" id="UP000322159">
    <property type="component" value="Chromosome"/>
</dbReference>
<evidence type="ECO:0000256" key="3">
    <source>
        <dbReference type="ARBA" id="ARBA00023002"/>
    </source>
</evidence>
<dbReference type="InterPro" id="IPR050765">
    <property type="entry name" value="Riboflavin_Biosynth_HTPR"/>
</dbReference>
<comment type="pathway">
    <text evidence="1">Cofactor biosynthesis; riboflavin biosynthesis.</text>
</comment>
<dbReference type="PANTHER" id="PTHR38011">
    <property type="entry name" value="DIHYDROFOLATE REDUCTASE FAMILY PROTEIN (AFU_ORTHOLOGUE AFUA_8G06820)"/>
    <property type="match status" value="1"/>
</dbReference>
<evidence type="ECO:0000256" key="1">
    <source>
        <dbReference type="ARBA" id="ARBA00005104"/>
    </source>
</evidence>
<proteinExistence type="predicted"/>
<name>A0A5C1YBD1_9MICO</name>
<organism evidence="6 7">
    <name type="scientific">Protaetiibacter larvae</name>
    <dbReference type="NCBI Taxonomy" id="2592654"/>
    <lineage>
        <taxon>Bacteria</taxon>
        <taxon>Bacillati</taxon>
        <taxon>Actinomycetota</taxon>
        <taxon>Actinomycetes</taxon>
        <taxon>Micrococcales</taxon>
        <taxon>Microbacteriaceae</taxon>
        <taxon>Protaetiibacter</taxon>
    </lineage>
</organism>
<reference evidence="6 7" key="1">
    <citation type="submission" date="2019-09" db="EMBL/GenBank/DDBJ databases">
        <title>Genome sequencing of strain KACC 19322.</title>
        <authorList>
            <person name="Heo J."/>
            <person name="Kim S.-J."/>
            <person name="Kim J.-S."/>
            <person name="Hong S.-B."/>
            <person name="Kwon S.-W."/>
        </authorList>
    </citation>
    <scope>NUCLEOTIDE SEQUENCE [LARGE SCALE GENOMIC DNA]</scope>
    <source>
        <strain evidence="6 7">KACC 19322</strain>
    </source>
</reference>
<dbReference type="EMBL" id="CP043504">
    <property type="protein sequence ID" value="QEO10167.1"/>
    <property type="molecule type" value="Genomic_DNA"/>
</dbReference>
<evidence type="ECO:0000313" key="7">
    <source>
        <dbReference type="Proteomes" id="UP000322159"/>
    </source>
</evidence>
<dbReference type="Pfam" id="PF01872">
    <property type="entry name" value="RibD_C"/>
    <property type="match status" value="1"/>
</dbReference>
<dbReference type="GO" id="GO:0008703">
    <property type="term" value="F:5-amino-6-(5-phosphoribosylamino)uracil reductase activity"/>
    <property type="evidence" value="ECO:0007669"/>
    <property type="project" value="InterPro"/>
</dbReference>
<feature type="region of interest" description="Disordered" evidence="4">
    <location>
        <begin position="1"/>
        <end position="20"/>
    </location>
</feature>
<dbReference type="InterPro" id="IPR002734">
    <property type="entry name" value="RibDG_C"/>
</dbReference>
<accession>A0A5C1YBD1</accession>
<dbReference type="AlphaFoldDB" id="A0A5C1YBD1"/>